<protein>
    <submittedName>
        <fullName evidence="1">Uncharacterized protein</fullName>
    </submittedName>
</protein>
<evidence type="ECO:0000313" key="2">
    <source>
        <dbReference type="Proteomes" id="UP001151760"/>
    </source>
</evidence>
<dbReference type="EMBL" id="BQNB010011647">
    <property type="protein sequence ID" value="GJS93300.1"/>
    <property type="molecule type" value="Genomic_DNA"/>
</dbReference>
<reference evidence="1" key="2">
    <citation type="submission" date="2022-01" db="EMBL/GenBank/DDBJ databases">
        <authorList>
            <person name="Yamashiro T."/>
            <person name="Shiraishi A."/>
            <person name="Satake H."/>
            <person name="Nakayama K."/>
        </authorList>
    </citation>
    <scope>NUCLEOTIDE SEQUENCE</scope>
</reference>
<sequence>MKWRGGSGGCDNDVDGGVSAVVMGGGEGGDGVGLVAARGGACTRCLSGLRGLHYLLDKVVQAGMYRDLSLRTSGPLQDPTTATLTTITITNGDGMPRVGTFRETISPK</sequence>
<organism evidence="1 2">
    <name type="scientific">Tanacetum coccineum</name>
    <dbReference type="NCBI Taxonomy" id="301880"/>
    <lineage>
        <taxon>Eukaryota</taxon>
        <taxon>Viridiplantae</taxon>
        <taxon>Streptophyta</taxon>
        <taxon>Embryophyta</taxon>
        <taxon>Tracheophyta</taxon>
        <taxon>Spermatophyta</taxon>
        <taxon>Magnoliopsida</taxon>
        <taxon>eudicotyledons</taxon>
        <taxon>Gunneridae</taxon>
        <taxon>Pentapetalae</taxon>
        <taxon>asterids</taxon>
        <taxon>campanulids</taxon>
        <taxon>Asterales</taxon>
        <taxon>Asteraceae</taxon>
        <taxon>Asteroideae</taxon>
        <taxon>Anthemideae</taxon>
        <taxon>Anthemidinae</taxon>
        <taxon>Tanacetum</taxon>
    </lineage>
</organism>
<keyword evidence="2" id="KW-1185">Reference proteome</keyword>
<name>A0ABQ4ZSM6_9ASTR</name>
<dbReference type="Proteomes" id="UP001151760">
    <property type="component" value="Unassembled WGS sequence"/>
</dbReference>
<comment type="caution">
    <text evidence="1">The sequence shown here is derived from an EMBL/GenBank/DDBJ whole genome shotgun (WGS) entry which is preliminary data.</text>
</comment>
<gene>
    <name evidence="1" type="ORF">Tco_0800268</name>
</gene>
<accession>A0ABQ4ZSM6</accession>
<reference evidence="1" key="1">
    <citation type="journal article" date="2022" name="Int. J. Mol. Sci.">
        <title>Draft Genome of Tanacetum Coccineum: Genomic Comparison of Closely Related Tanacetum-Family Plants.</title>
        <authorList>
            <person name="Yamashiro T."/>
            <person name="Shiraishi A."/>
            <person name="Nakayama K."/>
            <person name="Satake H."/>
        </authorList>
    </citation>
    <scope>NUCLEOTIDE SEQUENCE</scope>
</reference>
<evidence type="ECO:0000313" key="1">
    <source>
        <dbReference type="EMBL" id="GJS93300.1"/>
    </source>
</evidence>
<proteinExistence type="predicted"/>